<proteinExistence type="predicted"/>
<protein>
    <submittedName>
        <fullName evidence="1">Plasmid mobilization relaxosome protein MobC</fullName>
    </submittedName>
</protein>
<dbReference type="RefSeq" id="WP_262069787.1">
    <property type="nucleotide sequence ID" value="NZ_JAMXOC010000019.1"/>
</dbReference>
<dbReference type="Proteomes" id="UP001523565">
    <property type="component" value="Unassembled WGS sequence"/>
</dbReference>
<keyword evidence="2" id="KW-1185">Reference proteome</keyword>
<evidence type="ECO:0000313" key="1">
    <source>
        <dbReference type="EMBL" id="MCP1110907.1"/>
    </source>
</evidence>
<dbReference type="EMBL" id="JAMZFV010000019">
    <property type="protein sequence ID" value="MCP1110907.1"/>
    <property type="molecule type" value="Genomic_DNA"/>
</dbReference>
<gene>
    <name evidence="1" type="ORF">NK118_11670</name>
</gene>
<accession>A0ABT1EM82</accession>
<name>A0ABT1EM82_9FIRM</name>
<organism evidence="1 2">
    <name type="scientific">Ohessyouella blattaphilus</name>
    <dbReference type="NCBI Taxonomy" id="2949333"/>
    <lineage>
        <taxon>Bacteria</taxon>
        <taxon>Bacillati</taxon>
        <taxon>Bacillota</taxon>
        <taxon>Clostridia</taxon>
        <taxon>Lachnospirales</taxon>
        <taxon>Lachnospiraceae</taxon>
        <taxon>Ohessyouella</taxon>
    </lineage>
</organism>
<comment type="caution">
    <text evidence="1">The sequence shown here is derived from an EMBL/GenBank/DDBJ whole genome shotgun (WGS) entry which is preliminary data.</text>
</comment>
<evidence type="ECO:0000313" key="2">
    <source>
        <dbReference type="Proteomes" id="UP001523565"/>
    </source>
</evidence>
<reference evidence="1 2" key="1">
    <citation type="journal article" date="2022" name="Genome Biol. Evol.">
        <title>Host diet, physiology and behaviors set the stage for Lachnospiraceae cladogenesis.</title>
        <authorList>
            <person name="Vera-Ponce De Leon A."/>
            <person name="Schneider M."/>
            <person name="Jahnes B.C."/>
            <person name="Sadowski V."/>
            <person name="Camuy-Velez L.A."/>
            <person name="Duan J."/>
            <person name="Sabree Z.L."/>
        </authorList>
    </citation>
    <scope>NUCLEOTIDE SEQUENCE [LARGE SCALE GENOMIC DNA]</scope>
    <source>
        <strain evidence="1 2">PAL227</strain>
    </source>
</reference>
<sequence length="112" mass="13649">MKRTIKKQFWLNQEEDIELKRKAKSTCLTEAALMRLLLRNYEPRAKPDETFYKCMREFNTVCDSMEEFCNLIYLNGTVSPTLIEDELKRMRKMQMDIERKFLQPEKSEKKWQ</sequence>